<evidence type="ECO:0000256" key="1">
    <source>
        <dbReference type="SAM" id="Coils"/>
    </source>
</evidence>
<feature type="region of interest" description="Disordered" evidence="2">
    <location>
        <begin position="498"/>
        <end position="532"/>
    </location>
</feature>
<protein>
    <submittedName>
        <fullName evidence="3">Uncharacterized protein</fullName>
    </submittedName>
</protein>
<evidence type="ECO:0000313" key="3">
    <source>
        <dbReference type="EMBL" id="CAG9320138.1"/>
    </source>
</evidence>
<evidence type="ECO:0000256" key="2">
    <source>
        <dbReference type="SAM" id="MobiDB-lite"/>
    </source>
</evidence>
<feature type="region of interest" description="Disordered" evidence="2">
    <location>
        <begin position="311"/>
        <end position="333"/>
    </location>
</feature>
<organism evidence="3 4">
    <name type="scientific">Blepharisma stoltei</name>
    <dbReference type="NCBI Taxonomy" id="1481888"/>
    <lineage>
        <taxon>Eukaryota</taxon>
        <taxon>Sar</taxon>
        <taxon>Alveolata</taxon>
        <taxon>Ciliophora</taxon>
        <taxon>Postciliodesmatophora</taxon>
        <taxon>Heterotrichea</taxon>
        <taxon>Heterotrichida</taxon>
        <taxon>Blepharismidae</taxon>
        <taxon>Blepharisma</taxon>
    </lineage>
</organism>
<feature type="compositionally biased region" description="Polar residues" evidence="2">
    <location>
        <begin position="315"/>
        <end position="333"/>
    </location>
</feature>
<evidence type="ECO:0000313" key="4">
    <source>
        <dbReference type="Proteomes" id="UP001162131"/>
    </source>
</evidence>
<dbReference type="Proteomes" id="UP001162131">
    <property type="component" value="Unassembled WGS sequence"/>
</dbReference>
<proteinExistence type="predicted"/>
<gene>
    <name evidence="3" type="ORF">BSTOLATCC_MIC25373</name>
</gene>
<reference evidence="3" key="1">
    <citation type="submission" date="2021-09" db="EMBL/GenBank/DDBJ databases">
        <authorList>
            <consortium name="AG Swart"/>
            <person name="Singh M."/>
            <person name="Singh A."/>
            <person name="Seah K."/>
            <person name="Emmerich C."/>
        </authorList>
    </citation>
    <scope>NUCLEOTIDE SEQUENCE</scope>
    <source>
        <strain evidence="3">ATCC30299</strain>
    </source>
</reference>
<keyword evidence="1" id="KW-0175">Coiled coil</keyword>
<comment type="caution">
    <text evidence="3">The sequence shown here is derived from an EMBL/GenBank/DDBJ whole genome shotgun (WGS) entry which is preliminary data.</text>
</comment>
<dbReference type="AlphaFoldDB" id="A0AAU9IZ29"/>
<keyword evidence="4" id="KW-1185">Reference proteome</keyword>
<sequence length="532" mass="61698">MLRLQIRRGEYTWSDYSIGCFIFLDNRLLNIITAISTDIKNSVKLPTSGTLNLVFKDLKEDKVLGSVNFPIEILPLNEAIWLPISTSNYDILTELPCNVSNPKVLVFCEEKSEREEINETNANENSFSSSLCCMEEVNLRCEDIFSENPTKYEHLIEYQQCNQTDINQDYEENIPKYEPKLKFEEKKSYDLNNKLEKISKQYEELVEKSKLREASLLKLLEQKESELLAAHTEITKLQGFNRKLESENNHLSDTISRLEMNPQREKINILQNELIMAKEQLVDSEKLIKKLIKEIDCFKINEKNKQKADIENSVLKPSNKSQEVSNPSKGNRLLKNNSLEKTVKVKIIEIQKEKDGSHKEAEKNEDESLVLDSLVKEVLLKINYKGSCSKISNDHYLFNGQKIKVYIKEGRLYAKVGVVSIPLEELLKTSSSRHSIVKLNWDSSTPKISNAFFSTPSSRTQSPRDEFIRPVVLNEINEKEIKRIRRISPQNSFWMPTISSRHKIKTPDQSPFRLRESSRDSTSVERKRPFRL</sequence>
<dbReference type="EMBL" id="CAJZBQ010000024">
    <property type="protein sequence ID" value="CAG9320138.1"/>
    <property type="molecule type" value="Genomic_DNA"/>
</dbReference>
<name>A0AAU9IZ29_9CILI</name>
<feature type="coiled-coil region" evidence="1">
    <location>
        <begin position="241"/>
        <end position="294"/>
    </location>
</feature>
<feature type="compositionally biased region" description="Basic and acidic residues" evidence="2">
    <location>
        <begin position="513"/>
        <end position="532"/>
    </location>
</feature>
<accession>A0AAU9IZ29</accession>